<dbReference type="AlphaFoldDB" id="A0A8H4W4B5"/>
<reference evidence="2 3" key="1">
    <citation type="submission" date="2020-03" db="EMBL/GenBank/DDBJ databases">
        <title>Draft Genome Sequence of Cudoniella acicularis.</title>
        <authorList>
            <person name="Buettner E."/>
            <person name="Kellner H."/>
        </authorList>
    </citation>
    <scope>NUCLEOTIDE SEQUENCE [LARGE SCALE GENOMIC DNA]</scope>
    <source>
        <strain evidence="2 3">DSM 108380</strain>
    </source>
</reference>
<evidence type="ECO:0000256" key="1">
    <source>
        <dbReference type="SAM" id="MobiDB-lite"/>
    </source>
</evidence>
<keyword evidence="3" id="KW-1185">Reference proteome</keyword>
<dbReference type="EMBL" id="JAAMPI010000274">
    <property type="protein sequence ID" value="KAF4633267.1"/>
    <property type="molecule type" value="Genomic_DNA"/>
</dbReference>
<comment type="caution">
    <text evidence="2">The sequence shown here is derived from an EMBL/GenBank/DDBJ whole genome shotgun (WGS) entry which is preliminary data.</text>
</comment>
<accession>A0A8H4W4B5</accession>
<gene>
    <name evidence="2" type="ORF">G7Y89_g4842</name>
</gene>
<feature type="region of interest" description="Disordered" evidence="1">
    <location>
        <begin position="65"/>
        <end position="87"/>
    </location>
</feature>
<sequence length="226" mass="26104">MTDSKMDEVNKLKGKTNFISWKREFERAAKANDTFEYLNGEEIVPPKPKKEDYFSKLVGTRRPAQAKKAVKTATQATDDDDETDDAQTITMSNNNNLRWQMDYNEHKNAKENMKLAGKLLDAWVSDGIEIEIEEFADAKEAYDFIKKRYAVTNERARDNLLNQLNELKLEDCSSMRQIKADLKTVNFLNSQNKRSPRANCLRLSGTNSGTKSLHRIFLYRVTYLSE</sequence>
<evidence type="ECO:0000313" key="2">
    <source>
        <dbReference type="EMBL" id="KAF4633267.1"/>
    </source>
</evidence>
<proteinExistence type="predicted"/>
<organism evidence="2 3">
    <name type="scientific">Cudoniella acicularis</name>
    <dbReference type="NCBI Taxonomy" id="354080"/>
    <lineage>
        <taxon>Eukaryota</taxon>
        <taxon>Fungi</taxon>
        <taxon>Dikarya</taxon>
        <taxon>Ascomycota</taxon>
        <taxon>Pezizomycotina</taxon>
        <taxon>Leotiomycetes</taxon>
        <taxon>Helotiales</taxon>
        <taxon>Tricladiaceae</taxon>
        <taxon>Cudoniella</taxon>
    </lineage>
</organism>
<evidence type="ECO:0000313" key="3">
    <source>
        <dbReference type="Proteomes" id="UP000566819"/>
    </source>
</evidence>
<name>A0A8H4W4B5_9HELO</name>
<dbReference type="OrthoDB" id="3599573at2759"/>
<protein>
    <submittedName>
        <fullName evidence="2">Uncharacterized protein</fullName>
    </submittedName>
</protein>
<dbReference type="Proteomes" id="UP000566819">
    <property type="component" value="Unassembled WGS sequence"/>
</dbReference>